<dbReference type="GO" id="GO:0016787">
    <property type="term" value="F:hydrolase activity"/>
    <property type="evidence" value="ECO:0007669"/>
    <property type="project" value="UniProtKB-KW"/>
</dbReference>
<dbReference type="Gene3D" id="3.40.630.10">
    <property type="entry name" value="Zn peptidases"/>
    <property type="match status" value="1"/>
</dbReference>
<feature type="binding site" evidence="1">
    <location>
        <position position="99"/>
    </location>
    <ligand>
        <name>Mn(2+)</name>
        <dbReference type="ChEBI" id="CHEBI:29035"/>
        <label>2</label>
    </ligand>
</feature>
<evidence type="ECO:0000313" key="5">
    <source>
        <dbReference type="Proteomes" id="UP000314251"/>
    </source>
</evidence>
<feature type="binding site" evidence="1">
    <location>
        <position position="97"/>
    </location>
    <ligand>
        <name>Mn(2+)</name>
        <dbReference type="ChEBI" id="CHEBI:29035"/>
        <label>2</label>
    </ligand>
</feature>
<dbReference type="SUPFAM" id="SSF53187">
    <property type="entry name" value="Zn-dependent exopeptidases"/>
    <property type="match status" value="1"/>
</dbReference>
<feature type="compositionally biased region" description="Low complexity" evidence="2">
    <location>
        <begin position="408"/>
        <end position="423"/>
    </location>
</feature>
<proteinExistence type="predicted"/>
<accession>A0A5N6AE71</accession>
<comment type="cofactor">
    <cofactor evidence="1">
        <name>Mn(2+)</name>
        <dbReference type="ChEBI" id="CHEBI:29035"/>
    </cofactor>
    <text evidence="1">The Mn(2+) ion enhances activity.</text>
</comment>
<dbReference type="Pfam" id="PF01546">
    <property type="entry name" value="Peptidase_M20"/>
    <property type="match status" value="1"/>
</dbReference>
<sequence length="445" mass="45351">MAVPGDVLRSAVECCLDLHLNPEPSGAERRTAGVLAERLTADGYAVTRGVGGHGVVGLLRRGDGPTVLLRAELDALRVRETSGLRYASTVPGVAHACGHDVHLAALAGAARMLARDTDGWRGTVAIVGQPAEETLGGALAMLRDGLFELTGRPDVVLAQHTAPLPAGTLAHADGPLLAGTLAVDAVLHGTGGHAGAPHLAVDPVVLAAAAVLRLQTLVARECAPAEQAVLTVGRLAAGVEANVIPDRAELGISLRAFDGGTLERLLAGVRRVLAAEAEASGAPRAPEVAVRARSHPLRADRSLTSALRAAHAEAFGAGRVLTWQPATAAEDFGWFGPAGAEVHGGADIRLGYWMLGTVSAAARREAAETGRPIPGNHAPDFAPDLRTTLPTGIEALTSAARLALRGAGVPAAERGAARPGAEPVVERPAAAGDFDRPASAPQGVR</sequence>
<feature type="domain" description="Peptidase M20 dimerisation" evidence="3">
    <location>
        <begin position="182"/>
        <end position="278"/>
    </location>
</feature>
<dbReference type="PANTHER" id="PTHR11014:SF63">
    <property type="entry name" value="METALLOPEPTIDASE, PUTATIVE (AFU_ORTHOLOGUE AFUA_6G09600)-RELATED"/>
    <property type="match status" value="1"/>
</dbReference>
<keyword evidence="1" id="KW-0479">Metal-binding</keyword>
<organism evidence="4 5">
    <name type="scientific">Streptomyces mimosae</name>
    <dbReference type="NCBI Taxonomy" id="2586635"/>
    <lineage>
        <taxon>Bacteria</taxon>
        <taxon>Bacillati</taxon>
        <taxon>Actinomycetota</taxon>
        <taxon>Actinomycetes</taxon>
        <taxon>Kitasatosporales</taxon>
        <taxon>Streptomycetaceae</taxon>
        <taxon>Streptomyces</taxon>
    </lineage>
</organism>
<reference evidence="4" key="1">
    <citation type="submission" date="2019-10" db="EMBL/GenBank/DDBJ databases">
        <title>Nonomuraea sp. nov., isolated from Phyllanthus amarus.</title>
        <authorList>
            <person name="Klykleung N."/>
            <person name="Tanasupawat S."/>
        </authorList>
    </citation>
    <scope>NUCLEOTIDE SEQUENCE [LARGE SCALE GENOMIC DNA]</scope>
    <source>
        <strain evidence="4">3MP-10</strain>
    </source>
</reference>
<evidence type="ECO:0000313" key="4">
    <source>
        <dbReference type="EMBL" id="KAB8166266.1"/>
    </source>
</evidence>
<dbReference type="Proteomes" id="UP000314251">
    <property type="component" value="Unassembled WGS sequence"/>
</dbReference>
<evidence type="ECO:0000256" key="1">
    <source>
        <dbReference type="PIRSR" id="PIRSR005962-1"/>
    </source>
</evidence>
<keyword evidence="1" id="KW-0464">Manganese</keyword>
<feature type="region of interest" description="Disordered" evidence="2">
    <location>
        <begin position="408"/>
        <end position="445"/>
    </location>
</feature>
<evidence type="ECO:0000259" key="3">
    <source>
        <dbReference type="Pfam" id="PF07687"/>
    </source>
</evidence>
<dbReference type="Gene3D" id="3.30.70.360">
    <property type="match status" value="1"/>
</dbReference>
<dbReference type="EMBL" id="VDLY02000006">
    <property type="protein sequence ID" value="KAB8166266.1"/>
    <property type="molecule type" value="Genomic_DNA"/>
</dbReference>
<dbReference type="InterPro" id="IPR002933">
    <property type="entry name" value="Peptidase_M20"/>
</dbReference>
<keyword evidence="5" id="KW-1185">Reference proteome</keyword>
<dbReference type="OrthoDB" id="9777385at2"/>
<feature type="binding site" evidence="1">
    <location>
        <position position="160"/>
    </location>
    <ligand>
        <name>Mn(2+)</name>
        <dbReference type="ChEBI" id="CHEBI:29035"/>
        <label>2</label>
    </ligand>
</feature>
<protein>
    <submittedName>
        <fullName evidence="4">Amidohydrolase</fullName>
    </submittedName>
</protein>
<dbReference type="Pfam" id="PF07687">
    <property type="entry name" value="M20_dimer"/>
    <property type="match status" value="1"/>
</dbReference>
<dbReference type="InterPro" id="IPR011650">
    <property type="entry name" value="Peptidase_M20_dimer"/>
</dbReference>
<gene>
    <name evidence="4" type="ORF">FH607_010480</name>
</gene>
<feature type="binding site" evidence="1">
    <location>
        <position position="377"/>
    </location>
    <ligand>
        <name>Mn(2+)</name>
        <dbReference type="ChEBI" id="CHEBI:29035"/>
        <label>2</label>
    </ligand>
</feature>
<dbReference type="PANTHER" id="PTHR11014">
    <property type="entry name" value="PEPTIDASE M20 FAMILY MEMBER"/>
    <property type="match status" value="1"/>
</dbReference>
<dbReference type="InterPro" id="IPR036264">
    <property type="entry name" value="Bact_exopeptidase_dim_dom"/>
</dbReference>
<dbReference type="RefSeq" id="WP_139667390.1">
    <property type="nucleotide sequence ID" value="NZ_VDLY02000006.1"/>
</dbReference>
<dbReference type="PIRSF" id="PIRSF005962">
    <property type="entry name" value="Pept_M20D_amidohydro"/>
    <property type="match status" value="1"/>
</dbReference>
<dbReference type="AlphaFoldDB" id="A0A5N6AE71"/>
<comment type="caution">
    <text evidence="4">The sequence shown here is derived from an EMBL/GenBank/DDBJ whole genome shotgun (WGS) entry which is preliminary data.</text>
</comment>
<dbReference type="InterPro" id="IPR017439">
    <property type="entry name" value="Amidohydrolase"/>
</dbReference>
<dbReference type="GO" id="GO:0046872">
    <property type="term" value="F:metal ion binding"/>
    <property type="evidence" value="ECO:0007669"/>
    <property type="project" value="UniProtKB-KW"/>
</dbReference>
<dbReference type="NCBIfam" id="TIGR01891">
    <property type="entry name" value="amidohydrolases"/>
    <property type="match status" value="1"/>
</dbReference>
<evidence type="ECO:0000256" key="2">
    <source>
        <dbReference type="SAM" id="MobiDB-lite"/>
    </source>
</evidence>
<name>A0A5N6AE71_9ACTN</name>
<feature type="binding site" evidence="1">
    <location>
        <position position="133"/>
    </location>
    <ligand>
        <name>Mn(2+)</name>
        <dbReference type="ChEBI" id="CHEBI:29035"/>
        <label>2</label>
    </ligand>
</feature>
<dbReference type="SUPFAM" id="SSF55031">
    <property type="entry name" value="Bacterial exopeptidase dimerisation domain"/>
    <property type="match status" value="1"/>
</dbReference>